<evidence type="ECO:0000256" key="1">
    <source>
        <dbReference type="ARBA" id="ARBA00022801"/>
    </source>
</evidence>
<dbReference type="InterPro" id="IPR050789">
    <property type="entry name" value="Diverse_Enzym_Activities"/>
</dbReference>
<reference evidence="3" key="1">
    <citation type="submission" date="2022-07" db="EMBL/GenBank/DDBJ databases">
        <authorList>
            <person name="Otstavnykh N."/>
            <person name="Isaeva M."/>
            <person name="Bystritskaya E."/>
        </authorList>
    </citation>
    <scope>NUCLEOTIDE SEQUENCE</scope>
    <source>
        <strain evidence="3">KCTC 52189</strain>
    </source>
</reference>
<name>A0AAE4B387_9RHOB</name>
<dbReference type="Gene3D" id="3.40.710.10">
    <property type="entry name" value="DD-peptidase/beta-lactamase superfamily"/>
    <property type="match status" value="1"/>
</dbReference>
<protein>
    <submittedName>
        <fullName evidence="3">Beta-lactamase family protein</fullName>
    </submittedName>
</protein>
<evidence type="ECO:0000259" key="2">
    <source>
        <dbReference type="Pfam" id="PF00144"/>
    </source>
</evidence>
<comment type="caution">
    <text evidence="3">The sequence shown here is derived from an EMBL/GenBank/DDBJ whole genome shotgun (WGS) entry which is preliminary data.</text>
</comment>
<dbReference type="PANTHER" id="PTHR43283">
    <property type="entry name" value="BETA-LACTAMASE-RELATED"/>
    <property type="match status" value="1"/>
</dbReference>
<dbReference type="InterPro" id="IPR012338">
    <property type="entry name" value="Beta-lactam/transpept-like"/>
</dbReference>
<dbReference type="SUPFAM" id="SSF56601">
    <property type="entry name" value="beta-lactamase/transpeptidase-like"/>
    <property type="match status" value="1"/>
</dbReference>
<dbReference type="EMBL" id="JANHAX010000001">
    <property type="protein sequence ID" value="MDQ2089015.1"/>
    <property type="molecule type" value="Genomic_DNA"/>
</dbReference>
<accession>A0AAE4B387</accession>
<feature type="domain" description="Beta-lactamase-related" evidence="2">
    <location>
        <begin position="21"/>
        <end position="347"/>
    </location>
</feature>
<dbReference type="InterPro" id="IPR001466">
    <property type="entry name" value="Beta-lactam-related"/>
</dbReference>
<keyword evidence="1" id="KW-0378">Hydrolase</keyword>
<reference evidence="3" key="2">
    <citation type="submission" date="2023-02" db="EMBL/GenBank/DDBJ databases">
        <title>'Rhodoalgimonas zhirmunskyi' gen. nov., isolated from a red alga.</title>
        <authorList>
            <person name="Nedashkovskaya O.I."/>
            <person name="Otstavnykh N.Y."/>
            <person name="Bystritskaya E.P."/>
            <person name="Balabanova L.A."/>
            <person name="Isaeva M.P."/>
        </authorList>
    </citation>
    <scope>NUCLEOTIDE SEQUENCE</scope>
    <source>
        <strain evidence="3">KCTC 52189</strain>
    </source>
</reference>
<proteinExistence type="predicted"/>
<gene>
    <name evidence="3" type="ORF">NO357_03760</name>
</gene>
<evidence type="ECO:0000313" key="3">
    <source>
        <dbReference type="EMBL" id="MDQ2089015.1"/>
    </source>
</evidence>
<dbReference type="GO" id="GO:0016787">
    <property type="term" value="F:hydrolase activity"/>
    <property type="evidence" value="ECO:0007669"/>
    <property type="project" value="UniProtKB-KW"/>
</dbReference>
<dbReference type="RefSeq" id="WP_306734269.1">
    <property type="nucleotide sequence ID" value="NZ_JANHAX010000001.1"/>
</dbReference>
<dbReference type="PANTHER" id="PTHR43283:SF11">
    <property type="entry name" value="BETA-LACTAMASE-RELATED DOMAIN-CONTAINING PROTEIN"/>
    <property type="match status" value="1"/>
</dbReference>
<organism evidence="3 4">
    <name type="scientific">Marimonas arenosa</name>
    <dbReference type="NCBI Taxonomy" id="1795305"/>
    <lineage>
        <taxon>Bacteria</taxon>
        <taxon>Pseudomonadati</taxon>
        <taxon>Pseudomonadota</taxon>
        <taxon>Alphaproteobacteria</taxon>
        <taxon>Rhodobacterales</taxon>
        <taxon>Paracoccaceae</taxon>
        <taxon>Marimonas</taxon>
    </lineage>
</organism>
<dbReference type="Proteomes" id="UP001226762">
    <property type="component" value="Unassembled WGS sequence"/>
</dbReference>
<keyword evidence="4" id="KW-1185">Reference proteome</keyword>
<dbReference type="Pfam" id="PF00144">
    <property type="entry name" value="Beta-lactamase"/>
    <property type="match status" value="1"/>
</dbReference>
<dbReference type="AlphaFoldDB" id="A0AAE4B387"/>
<sequence length="347" mass="37387">MVDLAREALSPDVKARLDGMVRTLAARRGTRHAIIAIGRSDGSPLWIGAAGAADEAGTPMTADMPFFLASVTKLYITTAVLRLVEQGRVSLDAPMAAYLPAALVAGLHMRKGVDRTDRITVRHLLGHATGLSEYLVIRPPGGASLLDMVAAGEDGTWGIKEITDLIRDHGRPEFPPRPFDGRRHTIRYSDTNFQLLIAIIQTVTNGPLQNAFNDLIFQPLGLEHTFLPGTPAAAAASPAPAAVWMGDRRLDLLTGALTSFNDLFATARDTLRFMAALVNGAAFEDAATARLLTAHWNPLGFSLSLRPVGPGWPMEYGLGMIRFRMPRLLTPFRPMPEVIGHTGVTGS</sequence>
<evidence type="ECO:0000313" key="4">
    <source>
        <dbReference type="Proteomes" id="UP001226762"/>
    </source>
</evidence>